<evidence type="ECO:0000313" key="1">
    <source>
        <dbReference type="EMBL" id="CAA9378262.1"/>
    </source>
</evidence>
<gene>
    <name evidence="1" type="ORF">AVDCRST_MAG32-1567</name>
</gene>
<dbReference type="AlphaFoldDB" id="A0A6J4N914"/>
<dbReference type="EMBL" id="CADCUM010000064">
    <property type="protein sequence ID" value="CAA9378262.1"/>
    <property type="molecule type" value="Genomic_DNA"/>
</dbReference>
<sequence length="114" mass="11864">MTRAYLPSTLGDLARDWEAAGPAAQGAVRAADESEEAEHEALTAAADVSAARVAGAPDGSRRRVVVVVESGADLSAPRWADVAAVHADADDDTDPDDELGWWATQEVPELLGRG</sequence>
<organism evidence="1">
    <name type="scientific">uncultured Nocardioides sp</name>
    <dbReference type="NCBI Taxonomy" id="198441"/>
    <lineage>
        <taxon>Bacteria</taxon>
        <taxon>Bacillati</taxon>
        <taxon>Actinomycetota</taxon>
        <taxon>Actinomycetes</taxon>
        <taxon>Propionibacteriales</taxon>
        <taxon>Nocardioidaceae</taxon>
        <taxon>Nocardioides</taxon>
        <taxon>environmental samples</taxon>
    </lineage>
</organism>
<reference evidence="1" key="1">
    <citation type="submission" date="2020-02" db="EMBL/GenBank/DDBJ databases">
        <authorList>
            <person name="Meier V. D."/>
        </authorList>
    </citation>
    <scope>NUCLEOTIDE SEQUENCE</scope>
    <source>
        <strain evidence="1">AVDCRST_MAG32</strain>
    </source>
</reference>
<proteinExistence type="predicted"/>
<dbReference type="InterPro" id="IPR054206">
    <property type="entry name" value="DUF6912"/>
</dbReference>
<accession>A0A6J4N914</accession>
<name>A0A6J4N914_9ACTN</name>
<dbReference type="Pfam" id="PF21853">
    <property type="entry name" value="DUF6912"/>
    <property type="match status" value="1"/>
</dbReference>
<protein>
    <submittedName>
        <fullName evidence="1">Uncharacterized protein</fullName>
    </submittedName>
</protein>